<evidence type="ECO:0000256" key="1">
    <source>
        <dbReference type="SAM" id="MobiDB-lite"/>
    </source>
</evidence>
<sequence length="125" mass="14010">MYRRWCRSCAFSGNFSFLLTLLDRSIRAGGDTTPPMMDGRTGGRQMEGEPYTCPLPPTPPSHLRRPCERLSVSGRTQREMKGPGGTRRPEGRRAPGVQRGRDTNVLLFAFLCFQEQSRLPGRGLP</sequence>
<protein>
    <submittedName>
        <fullName evidence="3">Uncharacterized protein</fullName>
    </submittedName>
</protein>
<name>A0A4Z2EYK0_9TELE</name>
<feature type="signal peptide" evidence="2">
    <location>
        <begin position="1"/>
        <end position="30"/>
    </location>
</feature>
<feature type="compositionally biased region" description="Basic and acidic residues" evidence="1">
    <location>
        <begin position="76"/>
        <end position="93"/>
    </location>
</feature>
<evidence type="ECO:0000313" key="3">
    <source>
        <dbReference type="EMBL" id="TNN33843.1"/>
    </source>
</evidence>
<dbReference type="EMBL" id="SRLO01002113">
    <property type="protein sequence ID" value="TNN33843.1"/>
    <property type="molecule type" value="Genomic_DNA"/>
</dbReference>
<organism evidence="3 4">
    <name type="scientific">Liparis tanakae</name>
    <name type="common">Tanaka's snailfish</name>
    <dbReference type="NCBI Taxonomy" id="230148"/>
    <lineage>
        <taxon>Eukaryota</taxon>
        <taxon>Metazoa</taxon>
        <taxon>Chordata</taxon>
        <taxon>Craniata</taxon>
        <taxon>Vertebrata</taxon>
        <taxon>Euteleostomi</taxon>
        <taxon>Actinopterygii</taxon>
        <taxon>Neopterygii</taxon>
        <taxon>Teleostei</taxon>
        <taxon>Neoteleostei</taxon>
        <taxon>Acanthomorphata</taxon>
        <taxon>Eupercaria</taxon>
        <taxon>Perciformes</taxon>
        <taxon>Cottioidei</taxon>
        <taxon>Cottales</taxon>
        <taxon>Liparidae</taxon>
        <taxon>Liparis</taxon>
    </lineage>
</organism>
<reference evidence="3 4" key="1">
    <citation type="submission" date="2019-03" db="EMBL/GenBank/DDBJ databases">
        <title>First draft genome of Liparis tanakae, snailfish: a comprehensive survey of snailfish specific genes.</title>
        <authorList>
            <person name="Kim W."/>
            <person name="Song I."/>
            <person name="Jeong J.-H."/>
            <person name="Kim D."/>
            <person name="Kim S."/>
            <person name="Ryu S."/>
            <person name="Song J.Y."/>
            <person name="Lee S.K."/>
        </authorList>
    </citation>
    <scope>NUCLEOTIDE SEQUENCE [LARGE SCALE GENOMIC DNA]</scope>
    <source>
        <tissue evidence="3">Muscle</tissue>
    </source>
</reference>
<dbReference type="AlphaFoldDB" id="A0A4Z2EYK0"/>
<feature type="region of interest" description="Disordered" evidence="1">
    <location>
        <begin position="27"/>
        <end position="99"/>
    </location>
</feature>
<comment type="caution">
    <text evidence="3">The sequence shown here is derived from an EMBL/GenBank/DDBJ whole genome shotgun (WGS) entry which is preliminary data.</text>
</comment>
<keyword evidence="4" id="KW-1185">Reference proteome</keyword>
<keyword evidence="2" id="KW-0732">Signal</keyword>
<gene>
    <name evidence="3" type="ORF">EYF80_055991</name>
</gene>
<accession>A0A4Z2EYK0</accession>
<dbReference type="Proteomes" id="UP000314294">
    <property type="component" value="Unassembled WGS sequence"/>
</dbReference>
<proteinExistence type="predicted"/>
<evidence type="ECO:0000256" key="2">
    <source>
        <dbReference type="SAM" id="SignalP"/>
    </source>
</evidence>
<evidence type="ECO:0000313" key="4">
    <source>
        <dbReference type="Proteomes" id="UP000314294"/>
    </source>
</evidence>
<feature type="chain" id="PRO_5021380802" evidence="2">
    <location>
        <begin position="31"/>
        <end position="125"/>
    </location>
</feature>